<gene>
    <name evidence="1" type="ORF">SXIM_13930</name>
</gene>
<evidence type="ECO:0000313" key="1">
    <source>
        <dbReference type="EMBL" id="AKG42777.1"/>
    </source>
</evidence>
<reference evidence="1" key="1">
    <citation type="submission" date="2019-08" db="EMBL/GenBank/DDBJ databases">
        <title>Complete genome sequence of a mangrove-derived Streptomyces xiamenensis.</title>
        <authorList>
            <person name="Xu J."/>
        </authorList>
    </citation>
    <scope>NUCLEOTIDE SEQUENCE</scope>
    <source>
        <strain evidence="1">318</strain>
    </source>
</reference>
<organism evidence="1 2">
    <name type="scientific">Streptomyces xiamenensis</name>
    <dbReference type="NCBI Taxonomy" id="408015"/>
    <lineage>
        <taxon>Bacteria</taxon>
        <taxon>Bacillati</taxon>
        <taxon>Actinomycetota</taxon>
        <taxon>Actinomycetes</taxon>
        <taxon>Kitasatosporales</taxon>
        <taxon>Streptomycetaceae</taxon>
        <taxon>Streptomyces</taxon>
    </lineage>
</organism>
<evidence type="ECO:0000313" key="2">
    <source>
        <dbReference type="Proteomes" id="UP000034034"/>
    </source>
</evidence>
<proteinExistence type="predicted"/>
<keyword evidence="2" id="KW-1185">Reference proteome</keyword>
<dbReference type="AlphaFoldDB" id="A0A0F7FRD9"/>
<name>A0A0F7FRD9_9ACTN</name>
<dbReference type="EMBL" id="CP009922">
    <property type="protein sequence ID" value="AKG42777.1"/>
    <property type="molecule type" value="Genomic_DNA"/>
</dbReference>
<dbReference type="HOGENOM" id="CLU_3048680_0_0_11"/>
<protein>
    <submittedName>
        <fullName evidence="1">Uncharacterized protein</fullName>
    </submittedName>
</protein>
<dbReference type="Proteomes" id="UP000034034">
    <property type="component" value="Chromosome"/>
</dbReference>
<dbReference type="KEGG" id="sxi:SXIM_13930"/>
<sequence length="54" mass="5881">MNAHARQRGSFGAHECVAPSTAAVSEPRIVVRNAKKSLERSHCKDIFAVLGWCS</sequence>
<accession>A0A0F7FRD9</accession>